<proteinExistence type="predicted"/>
<dbReference type="InterPro" id="IPR042518">
    <property type="entry name" value="SirC_C"/>
</dbReference>
<evidence type="ECO:0000313" key="7">
    <source>
        <dbReference type="EMBL" id="SMF89266.1"/>
    </source>
</evidence>
<dbReference type="EC" id="1.3.1.76" evidence="2"/>
<dbReference type="EMBL" id="LT840184">
    <property type="protein sequence ID" value="SMF89266.1"/>
    <property type="molecule type" value="Genomic_DNA"/>
</dbReference>
<dbReference type="STRING" id="1313296.SAMN05661091_4586"/>
<evidence type="ECO:0000256" key="3">
    <source>
        <dbReference type="ARBA" id="ARBA00023002"/>
    </source>
</evidence>
<accession>A0A1X7HM56</accession>
<evidence type="ECO:0000256" key="6">
    <source>
        <dbReference type="ARBA" id="ARBA00047561"/>
    </source>
</evidence>
<gene>
    <name evidence="7" type="ORF">SAMN05661091_4586</name>
</gene>
<dbReference type="RefSeq" id="WP_208915318.1">
    <property type="nucleotide sequence ID" value="NZ_LT840184.1"/>
</dbReference>
<reference evidence="7 8" key="1">
    <citation type="submission" date="2017-04" db="EMBL/GenBank/DDBJ databases">
        <authorList>
            <person name="Afonso C.L."/>
            <person name="Miller P.J."/>
            <person name="Scott M.A."/>
            <person name="Spackman E."/>
            <person name="Goraichik I."/>
            <person name="Dimitrov K.M."/>
            <person name="Suarez D.L."/>
            <person name="Swayne D.E."/>
        </authorList>
    </citation>
    <scope>NUCLEOTIDE SEQUENCE [LARGE SCALE GENOMIC DNA]</scope>
    <source>
        <strain evidence="7 8">N3/975</strain>
    </source>
</reference>
<evidence type="ECO:0000256" key="4">
    <source>
        <dbReference type="ARBA" id="ARBA00023027"/>
    </source>
</evidence>
<dbReference type="Gene3D" id="3.40.50.720">
    <property type="entry name" value="NAD(P)-binding Rossmann-like Domain"/>
    <property type="match status" value="1"/>
</dbReference>
<dbReference type="GO" id="GO:0004325">
    <property type="term" value="F:ferrochelatase activity"/>
    <property type="evidence" value="ECO:0007669"/>
    <property type="project" value="InterPro"/>
</dbReference>
<dbReference type="Gene3D" id="1.10.8.610">
    <property type="entry name" value="SirC, precorrin-2 dehydrogenase, C-terminal helical domain-like"/>
    <property type="match status" value="1"/>
</dbReference>
<dbReference type="GO" id="GO:0043115">
    <property type="term" value="F:precorrin-2 dehydrogenase activity"/>
    <property type="evidence" value="ECO:0007669"/>
    <property type="project" value="UniProtKB-EC"/>
</dbReference>
<comment type="pathway">
    <text evidence="1">Porphyrin-containing compound metabolism; siroheme biosynthesis; sirohydrochlorin from precorrin-2: step 1/1.</text>
</comment>
<evidence type="ECO:0000313" key="8">
    <source>
        <dbReference type="Proteomes" id="UP000192940"/>
    </source>
</evidence>
<dbReference type="GO" id="GO:0019354">
    <property type="term" value="P:siroheme biosynthetic process"/>
    <property type="evidence" value="ECO:0007669"/>
    <property type="project" value="UniProtKB-UniPathway"/>
</dbReference>
<dbReference type="InterPro" id="IPR028161">
    <property type="entry name" value="Met8-like"/>
</dbReference>
<dbReference type="Pfam" id="PF13241">
    <property type="entry name" value="NAD_binding_7"/>
    <property type="match status" value="1"/>
</dbReference>
<dbReference type="SUPFAM" id="SSF75615">
    <property type="entry name" value="Siroheme synthase middle domains-like"/>
    <property type="match status" value="1"/>
</dbReference>
<keyword evidence="8" id="KW-1185">Reference proteome</keyword>
<dbReference type="Proteomes" id="UP000192940">
    <property type="component" value="Chromosome I"/>
</dbReference>
<dbReference type="NCBIfam" id="TIGR01470">
    <property type="entry name" value="cysG_Nterm"/>
    <property type="match status" value="1"/>
</dbReference>
<evidence type="ECO:0000256" key="1">
    <source>
        <dbReference type="ARBA" id="ARBA00005010"/>
    </source>
</evidence>
<evidence type="ECO:0000256" key="5">
    <source>
        <dbReference type="ARBA" id="ARBA00023244"/>
    </source>
</evidence>
<name>A0A1X7HM56_9BACL</name>
<evidence type="ECO:0000256" key="2">
    <source>
        <dbReference type="ARBA" id="ARBA00012400"/>
    </source>
</evidence>
<dbReference type="SUPFAM" id="SSF51735">
    <property type="entry name" value="NAD(P)-binding Rossmann-fold domains"/>
    <property type="match status" value="1"/>
</dbReference>
<dbReference type="PANTHER" id="PTHR35330:SF1">
    <property type="entry name" value="SIROHEME BIOSYNTHESIS PROTEIN MET8"/>
    <property type="match status" value="1"/>
</dbReference>
<keyword evidence="3" id="KW-0560">Oxidoreductase</keyword>
<organism evidence="7 8">
    <name type="scientific">Paenibacillus uliginis N3/975</name>
    <dbReference type="NCBI Taxonomy" id="1313296"/>
    <lineage>
        <taxon>Bacteria</taxon>
        <taxon>Bacillati</taxon>
        <taxon>Bacillota</taxon>
        <taxon>Bacilli</taxon>
        <taxon>Bacillales</taxon>
        <taxon>Paenibacillaceae</taxon>
        <taxon>Paenibacillus</taxon>
    </lineage>
</organism>
<dbReference type="UniPathway" id="UPA00262">
    <property type="reaction ID" value="UER00222"/>
</dbReference>
<keyword evidence="5" id="KW-0627">Porphyrin biosynthesis</keyword>
<protein>
    <recommendedName>
        <fullName evidence="2">precorrin-2 dehydrogenase</fullName>
        <ecNumber evidence="2">1.3.1.76</ecNumber>
    </recommendedName>
</protein>
<dbReference type="InterPro" id="IPR006367">
    <property type="entry name" value="Sirohaem_synthase_N"/>
</dbReference>
<comment type="catalytic activity">
    <reaction evidence="6">
        <text>precorrin-2 + NAD(+) = sirohydrochlorin + NADH + 2 H(+)</text>
        <dbReference type="Rhea" id="RHEA:15613"/>
        <dbReference type="ChEBI" id="CHEBI:15378"/>
        <dbReference type="ChEBI" id="CHEBI:57540"/>
        <dbReference type="ChEBI" id="CHEBI:57945"/>
        <dbReference type="ChEBI" id="CHEBI:58351"/>
        <dbReference type="ChEBI" id="CHEBI:58827"/>
        <dbReference type="EC" id="1.3.1.76"/>
    </reaction>
</comment>
<keyword evidence="4" id="KW-0520">NAD</keyword>
<dbReference type="AlphaFoldDB" id="A0A1X7HM56"/>
<sequence length="215" mass="23722">MVHYVPVMLNCEGQTCMIIGGGLVAERKVDMLLAAGALVHIISPLISESLLQLVDSDQIEWTSREYRDGDLKGAFLVHAATDVPTVNEAIAAEARQLGVMVNVASSGESGNFINPAVMKRGRLTVAVSTSGAGPLAAVDICSRLEKQLGDEFEPYLEFLYTMRCAVKKEVSSVSVRRKLLRKIHEIDILQDIRRGSYTPWSPEQIQQWISHNQEE</sequence>
<dbReference type="InterPro" id="IPR036291">
    <property type="entry name" value="NAD(P)-bd_dom_sf"/>
</dbReference>
<dbReference type="PANTHER" id="PTHR35330">
    <property type="entry name" value="SIROHEME BIOSYNTHESIS PROTEIN MET8"/>
    <property type="match status" value="1"/>
</dbReference>